<gene>
    <name evidence="2" type="ORF">I79_021031</name>
</gene>
<sequence>MYSRYLIIENELTGRVLVAHAFKLIPALGRQRQVVQDQPVLQSARIGSKATEKPGLKKPKRKKKKTSSPKYAHLGDMNSLKTLYHQLTKSSGRL</sequence>
<protein>
    <submittedName>
        <fullName evidence="2">Uncharacterized protein</fullName>
    </submittedName>
</protein>
<evidence type="ECO:0000313" key="3">
    <source>
        <dbReference type="Proteomes" id="UP000001075"/>
    </source>
</evidence>
<dbReference type="EMBL" id="JH001832">
    <property type="protein sequence ID" value="EGW11371.1"/>
    <property type="molecule type" value="Genomic_DNA"/>
</dbReference>
<evidence type="ECO:0000256" key="1">
    <source>
        <dbReference type="SAM" id="MobiDB-lite"/>
    </source>
</evidence>
<dbReference type="Proteomes" id="UP000001075">
    <property type="component" value="Unassembled WGS sequence"/>
</dbReference>
<reference evidence="3" key="1">
    <citation type="journal article" date="2011" name="Nat. Biotechnol.">
        <title>The genomic sequence of the Chinese hamster ovary (CHO)-K1 cell line.</title>
        <authorList>
            <person name="Xu X."/>
            <person name="Nagarajan H."/>
            <person name="Lewis N.E."/>
            <person name="Pan S."/>
            <person name="Cai Z."/>
            <person name="Liu X."/>
            <person name="Chen W."/>
            <person name="Xie M."/>
            <person name="Wang W."/>
            <person name="Hammond S."/>
            <person name="Andersen M.R."/>
            <person name="Neff N."/>
            <person name="Passarelli B."/>
            <person name="Koh W."/>
            <person name="Fan H.C."/>
            <person name="Wang J."/>
            <person name="Gui Y."/>
            <person name="Lee K.H."/>
            <person name="Betenbaugh M.J."/>
            <person name="Quake S.R."/>
            <person name="Famili I."/>
            <person name="Palsson B.O."/>
            <person name="Wang J."/>
        </authorList>
    </citation>
    <scope>NUCLEOTIDE SEQUENCE [LARGE SCALE GENOMIC DNA]</scope>
    <source>
        <strain evidence="3">CHO K1 cell line</strain>
    </source>
</reference>
<feature type="region of interest" description="Disordered" evidence="1">
    <location>
        <begin position="39"/>
        <end position="77"/>
    </location>
</feature>
<dbReference type="InParanoid" id="G3IBK5"/>
<proteinExistence type="predicted"/>
<evidence type="ECO:0000313" key="2">
    <source>
        <dbReference type="EMBL" id="EGW11371.1"/>
    </source>
</evidence>
<dbReference type="AlphaFoldDB" id="G3IBK5"/>
<organism evidence="2 3">
    <name type="scientific">Cricetulus griseus</name>
    <name type="common">Chinese hamster</name>
    <name type="synonym">Cricetulus barabensis griseus</name>
    <dbReference type="NCBI Taxonomy" id="10029"/>
    <lineage>
        <taxon>Eukaryota</taxon>
        <taxon>Metazoa</taxon>
        <taxon>Chordata</taxon>
        <taxon>Craniata</taxon>
        <taxon>Vertebrata</taxon>
        <taxon>Euteleostomi</taxon>
        <taxon>Mammalia</taxon>
        <taxon>Eutheria</taxon>
        <taxon>Euarchontoglires</taxon>
        <taxon>Glires</taxon>
        <taxon>Rodentia</taxon>
        <taxon>Myomorpha</taxon>
        <taxon>Muroidea</taxon>
        <taxon>Cricetidae</taxon>
        <taxon>Cricetinae</taxon>
        <taxon>Cricetulus</taxon>
    </lineage>
</organism>
<name>G3IBK5_CRIGR</name>
<accession>G3IBK5</accession>
<feature type="compositionally biased region" description="Basic residues" evidence="1">
    <location>
        <begin position="56"/>
        <end position="67"/>
    </location>
</feature>